<dbReference type="Proteomes" id="UP000050741">
    <property type="component" value="Unassembled WGS sequence"/>
</dbReference>
<evidence type="ECO:0000313" key="2">
    <source>
        <dbReference type="WBParaSite" id="GPLIN_000342400"/>
    </source>
</evidence>
<dbReference type="AlphaFoldDB" id="A0A183BS38"/>
<dbReference type="Gene3D" id="1.10.10.60">
    <property type="entry name" value="Homeodomain-like"/>
    <property type="match status" value="1"/>
</dbReference>
<sequence>MSNEKIAQKMGINRVTLSNWRKLCQAGYKRIRLNWTEKFEQKRKVDLDAKIAEEFGVSHWTIYNWKKAFGLNTKWLFIC</sequence>
<reference evidence="2" key="3">
    <citation type="submission" date="2016-06" db="UniProtKB">
        <authorList>
            <consortium name="WormBaseParasite"/>
        </authorList>
    </citation>
    <scope>IDENTIFICATION</scope>
</reference>
<name>A0A183BS38_GLOPA</name>
<reference evidence="1" key="2">
    <citation type="submission" date="2014-05" db="EMBL/GenBank/DDBJ databases">
        <title>The genome and life-stage specific transcriptomes of Globodera pallida elucidate key aspects of plant parasitism by a cyst nematode.</title>
        <authorList>
            <person name="Cotton J.A."/>
            <person name="Lilley C.J."/>
            <person name="Jones L.M."/>
            <person name="Kikuchi T."/>
            <person name="Reid A.J."/>
            <person name="Thorpe P."/>
            <person name="Tsai I.J."/>
            <person name="Beasley H."/>
            <person name="Blok V."/>
            <person name="Cock P.J.A."/>
            <person name="Van den Akker S.E."/>
            <person name="Holroyd N."/>
            <person name="Hunt M."/>
            <person name="Mantelin S."/>
            <person name="Naghra H."/>
            <person name="Pain A."/>
            <person name="Palomares-Rius J.E."/>
            <person name="Zarowiecki M."/>
            <person name="Berriman M."/>
            <person name="Jones J.T."/>
            <person name="Urwin P.E."/>
        </authorList>
    </citation>
    <scope>NUCLEOTIDE SEQUENCE [LARGE SCALE GENOMIC DNA]</scope>
    <source>
        <strain evidence="1">Lindley</strain>
    </source>
</reference>
<evidence type="ECO:0000313" key="1">
    <source>
        <dbReference type="Proteomes" id="UP000050741"/>
    </source>
</evidence>
<organism evidence="1 2">
    <name type="scientific">Globodera pallida</name>
    <name type="common">Potato cyst nematode worm</name>
    <name type="synonym">Heterodera pallida</name>
    <dbReference type="NCBI Taxonomy" id="36090"/>
    <lineage>
        <taxon>Eukaryota</taxon>
        <taxon>Metazoa</taxon>
        <taxon>Ecdysozoa</taxon>
        <taxon>Nematoda</taxon>
        <taxon>Chromadorea</taxon>
        <taxon>Rhabditida</taxon>
        <taxon>Tylenchina</taxon>
        <taxon>Tylenchomorpha</taxon>
        <taxon>Tylenchoidea</taxon>
        <taxon>Heteroderidae</taxon>
        <taxon>Heteroderinae</taxon>
        <taxon>Globodera</taxon>
    </lineage>
</organism>
<protein>
    <submittedName>
        <fullName evidence="2">Helix-turn-helix domain-containing protein</fullName>
    </submittedName>
</protein>
<reference evidence="1" key="1">
    <citation type="submission" date="2013-12" db="EMBL/GenBank/DDBJ databases">
        <authorList>
            <person name="Aslett M."/>
        </authorList>
    </citation>
    <scope>NUCLEOTIDE SEQUENCE [LARGE SCALE GENOMIC DNA]</scope>
    <source>
        <strain evidence="1">Lindley</strain>
    </source>
</reference>
<keyword evidence="1" id="KW-1185">Reference proteome</keyword>
<accession>A0A183BS38</accession>
<proteinExistence type="predicted"/>
<dbReference type="WBParaSite" id="GPLIN_000342400">
    <property type="protein sequence ID" value="GPLIN_000342400"/>
    <property type="gene ID" value="GPLIN_000342400"/>
</dbReference>